<dbReference type="Pfam" id="PF01725">
    <property type="entry name" value="Ham1p_like"/>
    <property type="match status" value="1"/>
</dbReference>
<evidence type="ECO:0008006" key="5">
    <source>
        <dbReference type="Google" id="ProtNLM"/>
    </source>
</evidence>
<evidence type="ECO:0000313" key="3">
    <source>
        <dbReference type="EMBL" id="PJE63969.1"/>
    </source>
</evidence>
<evidence type="ECO:0000256" key="2">
    <source>
        <dbReference type="ARBA" id="ARBA00022801"/>
    </source>
</evidence>
<accession>A0A2M8KVN9</accession>
<sequence length="200" mass="23065">MFMVIRNNFSHMRSLYFVTTNDNKFRFFSSCFTVKGWSLVQKKVKIPEIQAYSTRIIAARSAEFAADQLNLPVVKEDVGLFIESLGGFPGPFLKQIEKWLSIDDFQKLLANNDRNPAYWEYSVAFALPGKEAKVFTTKHQGTMAYKAKGISGCISDKLFVPKNERRTIAEMLDNNAYHKESSHYFSLQSYLLTLKKRSFR</sequence>
<organism evidence="3 4">
    <name type="scientific">Candidatus Roizmanbacteria bacterium CG10_big_fil_rev_8_21_14_0_10_45_7</name>
    <dbReference type="NCBI Taxonomy" id="1974854"/>
    <lineage>
        <taxon>Bacteria</taxon>
        <taxon>Candidatus Roizmaniibacteriota</taxon>
    </lineage>
</organism>
<dbReference type="InterPro" id="IPR029001">
    <property type="entry name" value="ITPase-like_fam"/>
</dbReference>
<dbReference type="EMBL" id="PFEE01000006">
    <property type="protein sequence ID" value="PJE63969.1"/>
    <property type="molecule type" value="Genomic_DNA"/>
</dbReference>
<proteinExistence type="inferred from homology"/>
<dbReference type="Proteomes" id="UP000231569">
    <property type="component" value="Unassembled WGS sequence"/>
</dbReference>
<evidence type="ECO:0000256" key="1">
    <source>
        <dbReference type="ARBA" id="ARBA00008023"/>
    </source>
</evidence>
<evidence type="ECO:0000313" key="4">
    <source>
        <dbReference type="Proteomes" id="UP000231569"/>
    </source>
</evidence>
<dbReference type="SUPFAM" id="SSF52972">
    <property type="entry name" value="ITPase-like"/>
    <property type="match status" value="1"/>
</dbReference>
<dbReference type="GO" id="GO:0005737">
    <property type="term" value="C:cytoplasm"/>
    <property type="evidence" value="ECO:0007669"/>
    <property type="project" value="TreeGrafter"/>
</dbReference>
<dbReference type="Gene3D" id="3.90.950.10">
    <property type="match status" value="1"/>
</dbReference>
<comment type="caution">
    <text evidence="3">The sequence shown here is derived from an EMBL/GenBank/DDBJ whole genome shotgun (WGS) entry which is preliminary data.</text>
</comment>
<comment type="similarity">
    <text evidence="1">Belongs to the HAM1 NTPase family.</text>
</comment>
<dbReference type="AlphaFoldDB" id="A0A2M8KVN9"/>
<dbReference type="PANTHER" id="PTHR11067">
    <property type="entry name" value="INOSINE TRIPHOSPHATE PYROPHOSPHATASE/HAM1 PROTEIN"/>
    <property type="match status" value="1"/>
</dbReference>
<keyword evidence="2" id="KW-0378">Hydrolase</keyword>
<dbReference type="InterPro" id="IPR002637">
    <property type="entry name" value="RdgB/HAM1"/>
</dbReference>
<gene>
    <name evidence="3" type="ORF">COU89_00250</name>
</gene>
<protein>
    <recommendedName>
        <fullName evidence="5">Non-canonical purine NTP pyrophosphatase</fullName>
    </recommendedName>
</protein>
<name>A0A2M8KVN9_9BACT</name>
<reference evidence="4" key="1">
    <citation type="submission" date="2017-09" db="EMBL/GenBank/DDBJ databases">
        <title>Depth-based differentiation of microbial function through sediment-hosted aquifers and enrichment of novel symbionts in the deep terrestrial subsurface.</title>
        <authorList>
            <person name="Probst A.J."/>
            <person name="Ladd B."/>
            <person name="Jarett J.K."/>
            <person name="Geller-Mcgrath D.E."/>
            <person name="Sieber C.M.K."/>
            <person name="Emerson J.B."/>
            <person name="Anantharaman K."/>
            <person name="Thomas B.C."/>
            <person name="Malmstrom R."/>
            <person name="Stieglmeier M."/>
            <person name="Klingl A."/>
            <person name="Woyke T."/>
            <person name="Ryan C.M."/>
            <person name="Banfield J.F."/>
        </authorList>
    </citation>
    <scope>NUCLEOTIDE SEQUENCE [LARGE SCALE GENOMIC DNA]</scope>
</reference>
<dbReference type="PANTHER" id="PTHR11067:SF9">
    <property type="entry name" value="INOSINE TRIPHOSPHATE PYROPHOSPHATASE"/>
    <property type="match status" value="1"/>
</dbReference>
<dbReference type="GO" id="GO:0047429">
    <property type="term" value="F:nucleoside triphosphate diphosphatase activity"/>
    <property type="evidence" value="ECO:0007669"/>
    <property type="project" value="InterPro"/>
</dbReference>
<dbReference type="GO" id="GO:0009143">
    <property type="term" value="P:nucleoside triphosphate catabolic process"/>
    <property type="evidence" value="ECO:0007669"/>
    <property type="project" value="InterPro"/>
</dbReference>